<name>X1TKJ8_9ZZZZ</name>
<dbReference type="Gene3D" id="3.20.20.80">
    <property type="entry name" value="Glycosidases"/>
    <property type="match status" value="1"/>
</dbReference>
<dbReference type="AlphaFoldDB" id="X1TKJ8"/>
<dbReference type="PANTHER" id="PTHR43576:SF2">
    <property type="entry name" value="INTRACELLULAR EXO-ALPHA-L-ARABINOFURANOSIDASE 2"/>
    <property type="match status" value="1"/>
</dbReference>
<protein>
    <recommendedName>
        <fullName evidence="1">Alpha-L-arabinofuranosidase 1 catalytic domain-containing protein</fullName>
    </recommendedName>
</protein>
<sequence length="255" mass="29287">IVNAGDGTAAEAANWLEYCNGDASTKYGKMRAENGNLQPYNVKLWGIGNELFGNWEPGHVDEETYARKCVDFGKTMRAVDKDIKFVACGGRYWKYPRWNQAIFKIAGEYVDYLSLHSYAKKYRNTLKKEDLKDPAFAEEVYYYLVSSPYGVEEQIIETDKEIRAALPNRPQVTIAFDEWNAFYYRAPYEEIEFALRDGIYAAGIFHAFRRQHKAVGIANIWGPVNANAMIRVNQCGLFFNPQYLIFKMYADHSGP</sequence>
<dbReference type="InterPro" id="IPR017853">
    <property type="entry name" value="GH"/>
</dbReference>
<organism evidence="2">
    <name type="scientific">marine sediment metagenome</name>
    <dbReference type="NCBI Taxonomy" id="412755"/>
    <lineage>
        <taxon>unclassified sequences</taxon>
        <taxon>metagenomes</taxon>
        <taxon>ecological metagenomes</taxon>
    </lineage>
</organism>
<dbReference type="EMBL" id="BARW01027785">
    <property type="protein sequence ID" value="GAJ05804.1"/>
    <property type="molecule type" value="Genomic_DNA"/>
</dbReference>
<feature type="non-terminal residue" evidence="2">
    <location>
        <position position="1"/>
    </location>
</feature>
<evidence type="ECO:0000259" key="1">
    <source>
        <dbReference type="Pfam" id="PF22848"/>
    </source>
</evidence>
<gene>
    <name evidence="2" type="ORF">S12H4_45014</name>
</gene>
<dbReference type="PANTHER" id="PTHR43576">
    <property type="entry name" value="ALPHA-L-ARABINOFURANOSIDASE C-RELATED"/>
    <property type="match status" value="1"/>
</dbReference>
<dbReference type="Pfam" id="PF22848">
    <property type="entry name" value="ASD1_dom"/>
    <property type="match status" value="1"/>
</dbReference>
<feature type="non-terminal residue" evidence="2">
    <location>
        <position position="255"/>
    </location>
</feature>
<comment type="caution">
    <text evidence="2">The sequence shown here is derived from an EMBL/GenBank/DDBJ whole genome shotgun (WGS) entry which is preliminary data.</text>
</comment>
<dbReference type="SUPFAM" id="SSF51445">
    <property type="entry name" value="(Trans)glycosidases"/>
    <property type="match status" value="1"/>
</dbReference>
<evidence type="ECO:0000313" key="2">
    <source>
        <dbReference type="EMBL" id="GAJ05804.1"/>
    </source>
</evidence>
<dbReference type="GO" id="GO:0000272">
    <property type="term" value="P:polysaccharide catabolic process"/>
    <property type="evidence" value="ECO:0007669"/>
    <property type="project" value="TreeGrafter"/>
</dbReference>
<proteinExistence type="predicted"/>
<accession>X1TKJ8</accession>
<reference evidence="2" key="1">
    <citation type="journal article" date="2014" name="Front. Microbiol.">
        <title>High frequency of phylogenetically diverse reductive dehalogenase-homologous genes in deep subseafloor sedimentary metagenomes.</title>
        <authorList>
            <person name="Kawai M."/>
            <person name="Futagami T."/>
            <person name="Toyoda A."/>
            <person name="Takaki Y."/>
            <person name="Nishi S."/>
            <person name="Hori S."/>
            <person name="Arai W."/>
            <person name="Tsubouchi T."/>
            <person name="Morono Y."/>
            <person name="Uchiyama I."/>
            <person name="Ito T."/>
            <person name="Fujiyama A."/>
            <person name="Inagaki F."/>
            <person name="Takami H."/>
        </authorList>
    </citation>
    <scope>NUCLEOTIDE SEQUENCE</scope>
    <source>
        <strain evidence="2">Expedition CK06-06</strain>
    </source>
</reference>
<dbReference type="InterPro" id="IPR055235">
    <property type="entry name" value="ASD1_cat"/>
</dbReference>
<feature type="domain" description="Alpha-L-arabinofuranosidase 1 catalytic" evidence="1">
    <location>
        <begin position="9"/>
        <end position="122"/>
    </location>
</feature>